<name>A0A4U1G2B4_9SPHI</name>
<evidence type="ECO:0000259" key="1">
    <source>
        <dbReference type="Pfam" id="PF12867"/>
    </source>
</evidence>
<comment type="caution">
    <text evidence="2">The sequence shown here is derived from an EMBL/GenBank/DDBJ whole genome shotgun (WGS) entry which is preliminary data.</text>
</comment>
<evidence type="ECO:0000313" key="3">
    <source>
        <dbReference type="Proteomes" id="UP000309594"/>
    </source>
</evidence>
<dbReference type="EMBL" id="SWDX01000009">
    <property type="protein sequence ID" value="TKC57697.1"/>
    <property type="molecule type" value="Genomic_DNA"/>
</dbReference>
<dbReference type="AlphaFoldDB" id="A0A4U1G2B4"/>
<sequence>MNKNEIVKELKSTITEFQQLISSFDEQQLNAVPFEGSWTPAQVARHICKANSGFAEALNGPVQDTDRAPDQSVKTIERIMLDFTTKMNAPAFILPEMKAYNKERLINTLEDIKVDVSKAVTDLDLTQTCLSFELPGLGQVARLEAVYFMIYHTQRHAHQLKNIKNKHAVN</sequence>
<evidence type="ECO:0000313" key="2">
    <source>
        <dbReference type="EMBL" id="TKC57697.1"/>
    </source>
</evidence>
<accession>A0A4U1G2B4</accession>
<reference evidence="2 3" key="1">
    <citation type="submission" date="2019-04" db="EMBL/GenBank/DDBJ databases">
        <title>Pedobacter sp. RP-1-16 sp. nov., isolated from Arctic soil.</title>
        <authorList>
            <person name="Dahal R.H."/>
            <person name="Kim D.-U."/>
        </authorList>
    </citation>
    <scope>NUCLEOTIDE SEQUENCE [LARGE SCALE GENOMIC DNA]</scope>
    <source>
        <strain evidence="2 3">RP-1-16</strain>
    </source>
</reference>
<gene>
    <name evidence="2" type="ORF">FBD94_20710</name>
</gene>
<dbReference type="InterPro" id="IPR034660">
    <property type="entry name" value="DinB/YfiT-like"/>
</dbReference>
<organism evidence="2 3">
    <name type="scientific">Pedobacter hiemivivus</name>
    <dbReference type="NCBI Taxonomy" id="2530454"/>
    <lineage>
        <taxon>Bacteria</taxon>
        <taxon>Pseudomonadati</taxon>
        <taxon>Bacteroidota</taxon>
        <taxon>Sphingobacteriia</taxon>
        <taxon>Sphingobacteriales</taxon>
        <taxon>Sphingobacteriaceae</taxon>
        <taxon>Pedobacter</taxon>
    </lineage>
</organism>
<dbReference type="SUPFAM" id="SSF109854">
    <property type="entry name" value="DinB/YfiT-like putative metalloenzymes"/>
    <property type="match status" value="1"/>
</dbReference>
<feature type="domain" description="DinB-like" evidence="1">
    <location>
        <begin position="10"/>
        <end position="160"/>
    </location>
</feature>
<dbReference type="Gene3D" id="1.20.120.450">
    <property type="entry name" value="dinb family like domain"/>
    <property type="match status" value="1"/>
</dbReference>
<dbReference type="InterPro" id="IPR024775">
    <property type="entry name" value="DinB-like"/>
</dbReference>
<dbReference type="Proteomes" id="UP000309594">
    <property type="component" value="Unassembled WGS sequence"/>
</dbReference>
<proteinExistence type="predicted"/>
<dbReference type="RefSeq" id="WP_136881618.1">
    <property type="nucleotide sequence ID" value="NZ_SWDX01000009.1"/>
</dbReference>
<dbReference type="Pfam" id="PF12867">
    <property type="entry name" value="DinB_2"/>
    <property type="match status" value="1"/>
</dbReference>
<protein>
    <submittedName>
        <fullName evidence="2">DinB family protein</fullName>
    </submittedName>
</protein>